<proteinExistence type="inferred from homology"/>
<comment type="similarity">
    <text evidence="8">Belongs to the protein kinase superfamily. Tyr protein kinase family.</text>
</comment>
<evidence type="ECO:0000256" key="8">
    <source>
        <dbReference type="RuleBase" id="RU362096"/>
    </source>
</evidence>
<keyword evidence="2 8" id="KW-0547">Nucleotide-binding</keyword>
<evidence type="ECO:0000256" key="1">
    <source>
        <dbReference type="ARBA" id="ARBA00022679"/>
    </source>
</evidence>
<reference evidence="13" key="1">
    <citation type="submission" date="2016-06" db="UniProtKB">
        <authorList>
            <consortium name="WormBaseParasite"/>
        </authorList>
    </citation>
    <scope>IDENTIFICATION</scope>
</reference>
<evidence type="ECO:0000256" key="6">
    <source>
        <dbReference type="ARBA" id="ARBA00051245"/>
    </source>
</evidence>
<organism evidence="13">
    <name type="scientific">Onchocerca flexuosa</name>
    <dbReference type="NCBI Taxonomy" id="387005"/>
    <lineage>
        <taxon>Eukaryota</taxon>
        <taxon>Metazoa</taxon>
        <taxon>Ecdysozoa</taxon>
        <taxon>Nematoda</taxon>
        <taxon>Chromadorea</taxon>
        <taxon>Rhabditida</taxon>
        <taxon>Spirurina</taxon>
        <taxon>Spiruromorpha</taxon>
        <taxon>Filarioidea</taxon>
        <taxon>Onchocercidae</taxon>
        <taxon>Onchocerca</taxon>
    </lineage>
</organism>
<dbReference type="SMART" id="SM00252">
    <property type="entry name" value="SH2"/>
    <property type="match status" value="1"/>
</dbReference>
<dbReference type="PROSITE" id="PS00109">
    <property type="entry name" value="PROTEIN_KINASE_TYR"/>
    <property type="match status" value="1"/>
</dbReference>
<sequence length="354" mass="40872">DSVSITDDVKGADYYHGLIPRTDIEPLLKKEGDFLLRKTELTPGEIVLAISVRHNNAVRHFMVNQDKDGSFYCEHHHEKSVSDLIQYYKATKEPLSASSQARLRRPIERPQWLLNHDSIRLVKKLGEGAFARLKFMKEARLMRRYEHKHVVRILGVAVHEHPLMIIMENCPGGSLLSYLRKEKGKITPITKLRFTTEAADGMAYLHKQKCIHRDIAARNVLLSAKLDVKISDFGMSDDRLIVQDEKLEKVMNYFRVPVKWLAPETMQQKVYSNKTDIWSYGVLVWEIYSEGSEPYPGLSNIQTRAKIVVQNYRMEMPKETPSGVAKLVQQCWAKNPDERPDFSKIFKILKAIKI</sequence>
<keyword evidence="4 8" id="KW-0067">ATP-binding</keyword>
<keyword evidence="12" id="KW-1185">Reference proteome</keyword>
<dbReference type="STRING" id="387005.A0A183I4V6"/>
<comment type="catalytic activity">
    <reaction evidence="6 8">
        <text>L-tyrosyl-[protein] + ATP = O-phospho-L-tyrosyl-[protein] + ADP + H(+)</text>
        <dbReference type="Rhea" id="RHEA:10596"/>
        <dbReference type="Rhea" id="RHEA-COMP:10136"/>
        <dbReference type="Rhea" id="RHEA-COMP:20101"/>
        <dbReference type="ChEBI" id="CHEBI:15378"/>
        <dbReference type="ChEBI" id="CHEBI:30616"/>
        <dbReference type="ChEBI" id="CHEBI:46858"/>
        <dbReference type="ChEBI" id="CHEBI:61978"/>
        <dbReference type="ChEBI" id="CHEBI:456216"/>
        <dbReference type="EC" id="2.7.10.2"/>
    </reaction>
</comment>
<dbReference type="PROSITE" id="PS50001">
    <property type="entry name" value="SH2"/>
    <property type="match status" value="1"/>
</dbReference>
<dbReference type="Proteomes" id="UP000267606">
    <property type="component" value="Unassembled WGS sequence"/>
</dbReference>
<evidence type="ECO:0000313" key="12">
    <source>
        <dbReference type="Proteomes" id="UP000267606"/>
    </source>
</evidence>
<dbReference type="EC" id="2.7.10.2" evidence="8"/>
<dbReference type="InterPro" id="IPR008266">
    <property type="entry name" value="Tyr_kinase_AS"/>
</dbReference>
<dbReference type="WBParaSite" id="OFLC_0001477901-mRNA-1">
    <property type="protein sequence ID" value="OFLC_0001477901-mRNA-1"/>
    <property type="gene ID" value="OFLC_0001477901"/>
</dbReference>
<dbReference type="SUPFAM" id="SSF56112">
    <property type="entry name" value="Protein kinase-like (PK-like)"/>
    <property type="match status" value="1"/>
</dbReference>
<dbReference type="InterPro" id="IPR011009">
    <property type="entry name" value="Kinase-like_dom_sf"/>
</dbReference>
<dbReference type="FunFam" id="1.10.510.10:FF:001927">
    <property type="entry name" value="Receptor protein-tyrosine kinase"/>
    <property type="match status" value="1"/>
</dbReference>
<dbReference type="Pfam" id="PF07714">
    <property type="entry name" value="PK_Tyr_Ser-Thr"/>
    <property type="match status" value="1"/>
</dbReference>
<dbReference type="EMBL" id="UZAJ01041171">
    <property type="protein sequence ID" value="VDP18661.1"/>
    <property type="molecule type" value="Genomic_DNA"/>
</dbReference>
<dbReference type="Pfam" id="PF00017">
    <property type="entry name" value="SH2"/>
    <property type="match status" value="1"/>
</dbReference>
<evidence type="ECO:0000313" key="11">
    <source>
        <dbReference type="EMBL" id="VDP18661.1"/>
    </source>
</evidence>
<dbReference type="GO" id="GO:0004715">
    <property type="term" value="F:non-membrane spanning protein tyrosine kinase activity"/>
    <property type="evidence" value="ECO:0007669"/>
    <property type="project" value="UniProtKB-EC"/>
</dbReference>
<dbReference type="InterPro" id="IPR000719">
    <property type="entry name" value="Prot_kinase_dom"/>
</dbReference>
<dbReference type="SUPFAM" id="SSF55550">
    <property type="entry name" value="SH2 domain"/>
    <property type="match status" value="1"/>
</dbReference>
<dbReference type="PRINTS" id="PR00109">
    <property type="entry name" value="TYRKINASE"/>
</dbReference>
<gene>
    <name evidence="11" type="ORF">OFLC_LOCUS14766</name>
</gene>
<keyword evidence="7" id="KW-0727">SH2 domain</keyword>
<dbReference type="InterPro" id="IPR001245">
    <property type="entry name" value="Ser-Thr/Tyr_kinase_cat_dom"/>
</dbReference>
<dbReference type="InterPro" id="IPR050198">
    <property type="entry name" value="Non-receptor_tyrosine_kinases"/>
</dbReference>
<name>A0A183I4V6_9BILA</name>
<feature type="domain" description="Protein kinase" evidence="10">
    <location>
        <begin position="89"/>
        <end position="352"/>
    </location>
</feature>
<evidence type="ECO:0000259" key="9">
    <source>
        <dbReference type="PROSITE" id="PS50001"/>
    </source>
</evidence>
<keyword evidence="1 8" id="KW-0808">Transferase</keyword>
<protein>
    <recommendedName>
        <fullName evidence="8">Tyrosine-protein kinase</fullName>
        <ecNumber evidence="8">2.7.10.2</ecNumber>
    </recommendedName>
</protein>
<dbReference type="CDD" id="cd00192">
    <property type="entry name" value="PTKc"/>
    <property type="match status" value="1"/>
</dbReference>
<dbReference type="InterPro" id="IPR000980">
    <property type="entry name" value="SH2"/>
</dbReference>
<evidence type="ECO:0000256" key="4">
    <source>
        <dbReference type="ARBA" id="ARBA00022840"/>
    </source>
</evidence>
<keyword evidence="3 8" id="KW-0418">Kinase</keyword>
<dbReference type="InterPro" id="IPR036860">
    <property type="entry name" value="SH2_dom_sf"/>
</dbReference>
<evidence type="ECO:0000256" key="7">
    <source>
        <dbReference type="PROSITE-ProRule" id="PRU00191"/>
    </source>
</evidence>
<dbReference type="PROSITE" id="PS50011">
    <property type="entry name" value="PROTEIN_KINASE_DOM"/>
    <property type="match status" value="1"/>
</dbReference>
<evidence type="ECO:0000313" key="13">
    <source>
        <dbReference type="WBParaSite" id="OFLC_0001477901-mRNA-1"/>
    </source>
</evidence>
<evidence type="ECO:0000256" key="3">
    <source>
        <dbReference type="ARBA" id="ARBA00022777"/>
    </source>
</evidence>
<dbReference type="PANTHER" id="PTHR24418">
    <property type="entry name" value="TYROSINE-PROTEIN KINASE"/>
    <property type="match status" value="1"/>
</dbReference>
<accession>A0A183I4V6</accession>
<reference evidence="11 12" key="2">
    <citation type="submission" date="2018-11" db="EMBL/GenBank/DDBJ databases">
        <authorList>
            <consortium name="Pathogen Informatics"/>
        </authorList>
    </citation>
    <scope>NUCLEOTIDE SEQUENCE [LARGE SCALE GENOMIC DNA]</scope>
</reference>
<dbReference type="Gene3D" id="1.10.510.10">
    <property type="entry name" value="Transferase(Phosphotransferase) domain 1"/>
    <property type="match status" value="1"/>
</dbReference>
<dbReference type="GO" id="GO:0005524">
    <property type="term" value="F:ATP binding"/>
    <property type="evidence" value="ECO:0007669"/>
    <property type="project" value="UniProtKB-KW"/>
</dbReference>
<dbReference type="Gene3D" id="3.30.505.10">
    <property type="entry name" value="SH2 domain"/>
    <property type="match status" value="1"/>
</dbReference>
<dbReference type="InterPro" id="IPR020635">
    <property type="entry name" value="Tyr_kinase_cat_dom"/>
</dbReference>
<dbReference type="CDD" id="cd10361">
    <property type="entry name" value="SH2_Fps_family"/>
    <property type="match status" value="1"/>
</dbReference>
<dbReference type="AlphaFoldDB" id="A0A183I4V6"/>
<evidence type="ECO:0000259" key="10">
    <source>
        <dbReference type="PROSITE" id="PS50011"/>
    </source>
</evidence>
<evidence type="ECO:0000256" key="2">
    <source>
        <dbReference type="ARBA" id="ARBA00022741"/>
    </source>
</evidence>
<dbReference type="SMART" id="SM00219">
    <property type="entry name" value="TyrKc"/>
    <property type="match status" value="1"/>
</dbReference>
<feature type="domain" description="SH2" evidence="9">
    <location>
        <begin position="14"/>
        <end position="107"/>
    </location>
</feature>
<evidence type="ECO:0000256" key="5">
    <source>
        <dbReference type="ARBA" id="ARBA00023137"/>
    </source>
</evidence>
<keyword evidence="5 8" id="KW-0829">Tyrosine-protein kinase</keyword>
<dbReference type="InterPro" id="IPR035849">
    <property type="entry name" value="Fes/Fps/Fer_SH2"/>
</dbReference>